<dbReference type="RefSeq" id="XP_020431720.1">
    <property type="nucleotide sequence ID" value="XM_020578293.1"/>
</dbReference>
<evidence type="ECO:0000313" key="4">
    <source>
        <dbReference type="EMBL" id="EFA79599.1"/>
    </source>
</evidence>
<keyword evidence="2" id="KW-1133">Transmembrane helix</keyword>
<dbReference type="PANTHER" id="PTHR31378:SF29">
    <property type="entry name" value="EGF-LIKE DOMAIN-CONTAINING PROTEIN-RELATED"/>
    <property type="match status" value="1"/>
</dbReference>
<dbReference type="InterPro" id="IPR055463">
    <property type="entry name" value="DUF7035"/>
</dbReference>
<feature type="disulfide bond" evidence="1">
    <location>
        <begin position="1012"/>
        <end position="1021"/>
    </location>
</feature>
<keyword evidence="1" id="KW-1015">Disulfide bond</keyword>
<dbReference type="PANTHER" id="PTHR31378">
    <property type="entry name" value="EGF-LIKE DOMAIN-CONTAINING PROTEIN-RELATED-RELATED"/>
    <property type="match status" value="1"/>
</dbReference>
<keyword evidence="2" id="KW-0812">Transmembrane</keyword>
<dbReference type="Pfam" id="PF23034">
    <property type="entry name" value="DUF7035"/>
    <property type="match status" value="1"/>
</dbReference>
<dbReference type="InterPro" id="IPR055462">
    <property type="entry name" value="DUF7034"/>
</dbReference>
<dbReference type="PROSITE" id="PS50026">
    <property type="entry name" value="EGF_3"/>
    <property type="match status" value="1"/>
</dbReference>
<evidence type="ECO:0000256" key="2">
    <source>
        <dbReference type="SAM" id="Phobius"/>
    </source>
</evidence>
<sequence length="1316" mass="146759">MYRYNNNNIYLKRFIYLFSLLFLSIIKIKYIQIYIYKNININIITYLHNQKVFENGCVVNGQLLKIEKVQTYPKTKISDGENCNTGFSVVFSHDFAIVSSLALLDVVPYSTTRYPTVMNPISPTMSSLSYDITIRPDLQTSTGNFSFTLNYNDQFIFTDIVSLICDGIAPEEFNVIKMYEPTILKSELSFFVKLNFTYEGYPTFSPRMTCSMAAPYTCTHVDTVTNNVFHFKITLSPTYQSISSTLNVTLIYNSKYPAFSLPLINSLFPYNVTSEIPLLSLIRTFPIVTNSVFKEDFTRQQPTMAVKTIVETKSELKSIVSYNVVDGGYYTGCEIVSNGAATGVSYLCGSNMAINNLVFFLADSYSLISNKTMTTVLYPTAGVTYDNKVTQTPSFQLNWITLPPIMERSTSTERFLLLPNSMVIVDYISLTPLQYIMRIQVGSNYEIMGVTYNGFFKSISCVDGTLLNGTWEIVFQANTINIVSLMVRNSRGDSISISPYQFYSPQFDYLQAPPLDLNCKRVMDFSKGEYDNVLYFNFTRPMAHASELFLYSSSVLIDISSVFKTAFDPKTNLYFIRFTLPRNYLNGIVNFFLGNNVYYTERYKIPNSNVTVINSVGDMLQPEINGLKAYPSNSIEINGDEGEVTIGWNITIVDAVVGFTYGVFEVRSNYDPMPRLVNVSVANIIGTGTPQRATYALYTTVQANCRSQNFTIGKITFGNELNLYNPLIALIGSPYINISEATINVVCKSIPENTPPKLIDFSFTETVNVYSLNRGVEFTFSVSDGDGGSGVSPIHNPYILLTSEDSSFIKIESSVQNTNGSYASYTAAGVLPYGFGFRSIVVSVYGLVDNQLNYAAYMSSDLMASNFGYYITRLSNPRYPFLESGSLMTTRGGPLNLLGNLFGNKADYNVLIDYKDGAGFKNTPINFISGVFLNVTTLPFPISIDVKVSKGGLDSNILTIVASDYIPPAPTTTPNITSTPNVTTTPNTKTCPGNPICNNKGKCNLQTLECECIPKWYGPSCASEIIIIPTPTPQPQPTSETTYVYDSKNITSVVEVIAVRELDDIYNVVNEYQISNWTLTVADPKLITIPTYYYQTQLGNTSTTLNVTIEFFTNQTERQFGDQNITLSPSSIKFSMSIGRYQFQSKTNYLQVVMAATIQGSDGSCSSKSIGSGNDNNVRWIKMNIDKTSLYGRFITYGIIDGNVRTIENRLIEDDEEPETSQTRTTKVGITIPNFDDSVLLDPDFSNLIDVNNDSNENEICQSKKKLSNGAIAGIVVGCVVAIALVIATVLYLRKRAKFRKEQSKMSAKLKKNEQQ</sequence>
<dbReference type="Pfam" id="PF23033">
    <property type="entry name" value="DUF7034"/>
    <property type="match status" value="1"/>
</dbReference>
<dbReference type="EMBL" id="ADBJ01000033">
    <property type="protein sequence ID" value="EFA79599.1"/>
    <property type="molecule type" value="Genomic_DNA"/>
</dbReference>
<dbReference type="InterPro" id="IPR054484">
    <property type="entry name" value="ComC_SSD"/>
</dbReference>
<feature type="transmembrane region" description="Helical" evidence="2">
    <location>
        <begin position="1271"/>
        <end position="1293"/>
    </location>
</feature>
<protein>
    <recommendedName>
        <fullName evidence="3">EGF-like domain-containing protein</fullName>
    </recommendedName>
</protein>
<feature type="domain" description="EGF-like" evidence="3">
    <location>
        <begin position="987"/>
        <end position="1022"/>
    </location>
</feature>
<evidence type="ECO:0000259" key="3">
    <source>
        <dbReference type="PROSITE" id="PS50026"/>
    </source>
</evidence>
<dbReference type="InterPro" id="IPR000742">
    <property type="entry name" value="EGF"/>
</dbReference>
<comment type="caution">
    <text evidence="1">Lacks conserved residue(s) required for the propagation of feature annotation.</text>
</comment>
<dbReference type="InParanoid" id="D3BG07"/>
<reference evidence="4 5" key="1">
    <citation type="journal article" date="2011" name="Genome Res.">
        <title>Phylogeny-wide analysis of social amoeba genomes highlights ancient origins for complex intercellular communication.</title>
        <authorList>
            <person name="Heidel A.J."/>
            <person name="Lawal H.M."/>
            <person name="Felder M."/>
            <person name="Schilde C."/>
            <person name="Helps N.R."/>
            <person name="Tunggal B."/>
            <person name="Rivero F."/>
            <person name="John U."/>
            <person name="Schleicher M."/>
            <person name="Eichinger L."/>
            <person name="Platzer M."/>
            <person name="Noegel A.A."/>
            <person name="Schaap P."/>
            <person name="Gloeckner G."/>
        </authorList>
    </citation>
    <scope>NUCLEOTIDE SEQUENCE [LARGE SCALE GENOMIC DNA]</scope>
    <source>
        <strain evidence="5">ATCC 26659 / Pp 5 / PN500</strain>
    </source>
</reference>
<gene>
    <name evidence="4" type="ORF">PPL_07458</name>
</gene>
<evidence type="ECO:0000256" key="1">
    <source>
        <dbReference type="PROSITE-ProRule" id="PRU00076"/>
    </source>
</evidence>
<comment type="caution">
    <text evidence="4">The sequence shown here is derived from an EMBL/GenBank/DDBJ whole genome shotgun (WGS) entry which is preliminary data.</text>
</comment>
<dbReference type="GeneID" id="31362939"/>
<dbReference type="Proteomes" id="UP000001396">
    <property type="component" value="Unassembled WGS sequence"/>
</dbReference>
<evidence type="ECO:0000313" key="5">
    <source>
        <dbReference type="Proteomes" id="UP000001396"/>
    </source>
</evidence>
<organism evidence="4 5">
    <name type="scientific">Heterostelium pallidum (strain ATCC 26659 / Pp 5 / PN500)</name>
    <name type="common">Cellular slime mold</name>
    <name type="synonym">Polysphondylium pallidum</name>
    <dbReference type="NCBI Taxonomy" id="670386"/>
    <lineage>
        <taxon>Eukaryota</taxon>
        <taxon>Amoebozoa</taxon>
        <taxon>Evosea</taxon>
        <taxon>Eumycetozoa</taxon>
        <taxon>Dictyostelia</taxon>
        <taxon>Acytosteliales</taxon>
        <taxon>Acytosteliaceae</taxon>
        <taxon>Heterostelium</taxon>
    </lineage>
</organism>
<keyword evidence="5" id="KW-1185">Reference proteome</keyword>
<dbReference type="Pfam" id="PF22933">
    <property type="entry name" value="ComC_SSD"/>
    <property type="match status" value="1"/>
</dbReference>
<name>D3BG07_HETP5</name>
<proteinExistence type="predicted"/>
<feature type="transmembrane region" description="Helical" evidence="2">
    <location>
        <begin position="14"/>
        <end position="36"/>
    </location>
</feature>
<keyword evidence="1" id="KW-0245">EGF-like domain</keyword>
<dbReference type="PROSITE" id="PS00022">
    <property type="entry name" value="EGF_1"/>
    <property type="match status" value="1"/>
</dbReference>
<keyword evidence="2" id="KW-0472">Membrane</keyword>
<accession>D3BG07</accession>